<evidence type="ECO:0000313" key="1">
    <source>
        <dbReference type="EMBL" id="EJW76222.1"/>
    </source>
</evidence>
<sequence length="66" mass="7352">MLNVLATNYLLAKEDGELADKSNNPFVDNWDNSYGLCDIFVNEEAMMMDGYALNVSQPLCYPVGTL</sequence>
<proteinExistence type="predicted"/>
<gene>
    <name evidence="1" type="ORF">WUBG_12869</name>
</gene>
<dbReference type="EMBL" id="ADBV01009387">
    <property type="protein sequence ID" value="EJW76222.1"/>
    <property type="molecule type" value="Genomic_DNA"/>
</dbReference>
<reference evidence="2" key="1">
    <citation type="submission" date="2012-08" db="EMBL/GenBank/DDBJ databases">
        <title>The Genome Sequence of Wuchereria bancrofti.</title>
        <authorList>
            <person name="Nutman T.B."/>
            <person name="Fink D.L."/>
            <person name="Russ C."/>
            <person name="Young S."/>
            <person name="Zeng Q."/>
            <person name="Koehrsen M."/>
            <person name="Alvarado L."/>
            <person name="Berlin A."/>
            <person name="Chapman S.B."/>
            <person name="Chen Z."/>
            <person name="Freedman E."/>
            <person name="Gellesch M."/>
            <person name="Goldberg J."/>
            <person name="Griggs A."/>
            <person name="Gujja S."/>
            <person name="Heilman E.R."/>
            <person name="Heiman D."/>
            <person name="Hepburn T."/>
            <person name="Howarth C."/>
            <person name="Jen D."/>
            <person name="Larson L."/>
            <person name="Lewis B."/>
            <person name="Mehta T."/>
            <person name="Park D."/>
            <person name="Pearson M."/>
            <person name="Roberts A."/>
            <person name="Saif S."/>
            <person name="Shea T."/>
            <person name="Shenoy N."/>
            <person name="Sisk P."/>
            <person name="Stolte C."/>
            <person name="Sykes S."/>
            <person name="Walk T."/>
            <person name="White J."/>
            <person name="Yandava C."/>
            <person name="Haas B."/>
            <person name="Henn M.R."/>
            <person name="Nusbaum C."/>
            <person name="Birren B."/>
        </authorList>
    </citation>
    <scope>NUCLEOTIDE SEQUENCE [LARGE SCALE GENOMIC DNA]</scope>
    <source>
        <strain evidence="2">NA</strain>
    </source>
</reference>
<organism evidence="1 2">
    <name type="scientific">Wuchereria bancrofti</name>
    <dbReference type="NCBI Taxonomy" id="6293"/>
    <lineage>
        <taxon>Eukaryota</taxon>
        <taxon>Metazoa</taxon>
        <taxon>Ecdysozoa</taxon>
        <taxon>Nematoda</taxon>
        <taxon>Chromadorea</taxon>
        <taxon>Rhabditida</taxon>
        <taxon>Spirurina</taxon>
        <taxon>Spiruromorpha</taxon>
        <taxon>Filarioidea</taxon>
        <taxon>Onchocercidae</taxon>
        <taxon>Wuchereria</taxon>
    </lineage>
</organism>
<comment type="caution">
    <text evidence="1">The sequence shown here is derived from an EMBL/GenBank/DDBJ whole genome shotgun (WGS) entry which is preliminary data.</text>
</comment>
<name>J9EGT8_WUCBA</name>
<accession>J9EGT8</accession>
<protein>
    <submittedName>
        <fullName evidence="1">Uncharacterized protein</fullName>
    </submittedName>
</protein>
<dbReference type="AlphaFoldDB" id="J9EGT8"/>
<dbReference type="Proteomes" id="UP000004810">
    <property type="component" value="Unassembled WGS sequence"/>
</dbReference>
<evidence type="ECO:0000313" key="2">
    <source>
        <dbReference type="Proteomes" id="UP000004810"/>
    </source>
</evidence>